<name>A0ABY8GSE2_9BURK</name>
<feature type="domain" description="Double-GTPase 1" evidence="1">
    <location>
        <begin position="7"/>
        <end position="279"/>
    </location>
</feature>
<reference evidence="2 3" key="1">
    <citation type="submission" date="2023-03" db="EMBL/GenBank/DDBJ databases">
        <title>Achromobacter spanius LIG8.</title>
        <authorList>
            <person name="Shrestha S."/>
        </authorList>
    </citation>
    <scope>NUCLEOTIDE SEQUENCE [LARGE SCALE GENOMIC DNA]</scope>
    <source>
        <strain evidence="2 3">LIG8</strain>
    </source>
</reference>
<protein>
    <recommendedName>
        <fullName evidence="1">Double-GTPase 1 domain-containing protein</fullName>
    </recommendedName>
</protein>
<dbReference type="RefSeq" id="WP_268079382.1">
    <property type="nucleotide sequence ID" value="NZ_CP106885.1"/>
</dbReference>
<dbReference type="InterPro" id="IPR045530">
    <property type="entry name" value="DO-GTPase1"/>
</dbReference>
<evidence type="ECO:0000313" key="3">
    <source>
        <dbReference type="Proteomes" id="UP001214170"/>
    </source>
</evidence>
<evidence type="ECO:0000259" key="1">
    <source>
        <dbReference type="Pfam" id="PF19975"/>
    </source>
</evidence>
<dbReference type="Proteomes" id="UP001214170">
    <property type="component" value="Chromosome"/>
</dbReference>
<evidence type="ECO:0000313" key="2">
    <source>
        <dbReference type="EMBL" id="WFP07712.1"/>
    </source>
</evidence>
<organism evidence="2 3">
    <name type="scientific">Achromobacter spanius</name>
    <dbReference type="NCBI Taxonomy" id="217203"/>
    <lineage>
        <taxon>Bacteria</taxon>
        <taxon>Pseudomonadati</taxon>
        <taxon>Pseudomonadota</taxon>
        <taxon>Betaproteobacteria</taxon>
        <taxon>Burkholderiales</taxon>
        <taxon>Alcaligenaceae</taxon>
        <taxon>Achromobacter</taxon>
    </lineage>
</organism>
<sequence length="282" mass="30940">MNSNSIIVLGGPDSGKTNYIGRLWLSLDSQQNALVAKDVAPNLDYVIDTAEHLCAGNFAPRSEHSDARRDFEVVVHEANGSSSATIVIPDISGELWRVAVDTGELDSSWMETLENASGALLFVRFGSKKNVGAMNWVTHAALMAKRRRQGPSGTPTQVMLCELFRFLELKLRTRVDGSPPRVALVVAAWDLVDKETFDAGPEKYLAKEFPLIAGKLLDTRLDVRVFGVSVVGGDLQDDAEYRHRFLDGSIHDHGWVALKNPSNSQWSKVSDLTLPVAWVVGL</sequence>
<dbReference type="Pfam" id="PF19975">
    <property type="entry name" value="DO-GTPase1"/>
    <property type="match status" value="1"/>
</dbReference>
<dbReference type="EMBL" id="CP121261">
    <property type="protein sequence ID" value="WFP07712.1"/>
    <property type="molecule type" value="Genomic_DNA"/>
</dbReference>
<accession>A0ABY8GSE2</accession>
<keyword evidence="3" id="KW-1185">Reference proteome</keyword>
<gene>
    <name evidence="2" type="ORF">P8T11_25970</name>
</gene>
<proteinExistence type="predicted"/>